<protein>
    <submittedName>
        <fullName evidence="1">Uncharacterized protein</fullName>
    </submittedName>
</protein>
<evidence type="ECO:0000313" key="2">
    <source>
        <dbReference type="Proteomes" id="UP000175669"/>
    </source>
</evidence>
<evidence type="ECO:0000313" key="1">
    <source>
        <dbReference type="EMBL" id="OFE12477.1"/>
    </source>
</evidence>
<accession>A0A1E8CJN8</accession>
<sequence length="70" mass="7794">MSNNEYRLSVSAVKLINSHLGLFEPANAVNLSAAIAETGQLYGLDEVDFDQKYAKSNSTYDTFQLHVQRV</sequence>
<dbReference type="EMBL" id="MASR01000001">
    <property type="protein sequence ID" value="OFE12477.1"/>
    <property type="molecule type" value="Genomic_DNA"/>
</dbReference>
<reference evidence="2" key="1">
    <citation type="submission" date="2016-07" db="EMBL/GenBank/DDBJ databases">
        <authorList>
            <person name="Florea S."/>
            <person name="Webb J.S."/>
            <person name="Jaromczyk J."/>
            <person name="Schardl C.L."/>
        </authorList>
    </citation>
    <scope>NUCLEOTIDE SEQUENCE [LARGE SCALE GENOMIC DNA]</scope>
    <source>
        <strain evidence="2">KCTC 42131</strain>
    </source>
</reference>
<dbReference type="RefSeq" id="WP_070116098.1">
    <property type="nucleotide sequence ID" value="NZ_MASR01000001.1"/>
</dbReference>
<proteinExistence type="predicted"/>
<dbReference type="AlphaFoldDB" id="A0A1E8CJN8"/>
<gene>
    <name evidence="1" type="ORF">PHACT_04440</name>
</gene>
<dbReference type="Proteomes" id="UP000175669">
    <property type="component" value="Unassembled WGS sequence"/>
</dbReference>
<comment type="caution">
    <text evidence="1">The sequence shown here is derived from an EMBL/GenBank/DDBJ whole genome shotgun (WGS) entry which is preliminary data.</text>
</comment>
<dbReference type="OrthoDB" id="9867821at2"/>
<organism evidence="1 2">
    <name type="scientific">Pseudohongiella acticola</name>
    <dbReference type="NCBI Taxonomy" id="1524254"/>
    <lineage>
        <taxon>Bacteria</taxon>
        <taxon>Pseudomonadati</taxon>
        <taxon>Pseudomonadota</taxon>
        <taxon>Gammaproteobacteria</taxon>
        <taxon>Pseudomonadales</taxon>
        <taxon>Pseudohongiellaceae</taxon>
        <taxon>Pseudohongiella</taxon>
    </lineage>
</organism>
<keyword evidence="2" id="KW-1185">Reference proteome</keyword>
<name>A0A1E8CJN8_9GAMM</name>